<evidence type="ECO:0000256" key="4">
    <source>
        <dbReference type="ARBA" id="ARBA00022553"/>
    </source>
</evidence>
<dbReference type="CDD" id="cd00156">
    <property type="entry name" value="REC"/>
    <property type="match status" value="1"/>
</dbReference>
<dbReference type="SMART" id="SM00388">
    <property type="entry name" value="HisKA"/>
    <property type="match status" value="1"/>
</dbReference>
<dbReference type="Gene3D" id="3.40.50.2300">
    <property type="match status" value="2"/>
</dbReference>
<dbReference type="SMART" id="SM00065">
    <property type="entry name" value="GAF"/>
    <property type="match status" value="2"/>
</dbReference>
<dbReference type="Gene3D" id="1.10.287.130">
    <property type="match status" value="1"/>
</dbReference>
<dbReference type="SMART" id="SM00387">
    <property type="entry name" value="HATPase_c"/>
    <property type="match status" value="1"/>
</dbReference>
<keyword evidence="6" id="KW-0418">Kinase</keyword>
<evidence type="ECO:0000256" key="1">
    <source>
        <dbReference type="ARBA" id="ARBA00000085"/>
    </source>
</evidence>
<feature type="domain" description="PAS" evidence="12">
    <location>
        <begin position="17"/>
        <end position="72"/>
    </location>
</feature>
<evidence type="ECO:0000256" key="8">
    <source>
        <dbReference type="PROSITE-ProRule" id="PRU00169"/>
    </source>
</evidence>
<dbReference type="Pfam" id="PF13426">
    <property type="entry name" value="PAS_9"/>
    <property type="match status" value="1"/>
</dbReference>
<dbReference type="Pfam" id="PF08447">
    <property type="entry name" value="PAS_3"/>
    <property type="match status" value="2"/>
</dbReference>
<feature type="domain" description="Response regulatory" evidence="11">
    <location>
        <begin position="1265"/>
        <end position="1423"/>
    </location>
</feature>
<comment type="caution">
    <text evidence="14">The sequence shown here is derived from an EMBL/GenBank/DDBJ whole genome shotgun (WGS) entry which is preliminary data.</text>
</comment>
<feature type="domain" description="PAS" evidence="12">
    <location>
        <begin position="880"/>
        <end position="923"/>
    </location>
</feature>
<dbReference type="PROSITE" id="PS50110">
    <property type="entry name" value="RESPONSE_REGULATORY"/>
    <property type="match status" value="2"/>
</dbReference>
<dbReference type="CDD" id="cd00082">
    <property type="entry name" value="HisKA"/>
    <property type="match status" value="1"/>
</dbReference>
<dbReference type="NCBIfam" id="TIGR00229">
    <property type="entry name" value="sensory_box"/>
    <property type="match status" value="4"/>
</dbReference>
<evidence type="ECO:0000256" key="2">
    <source>
        <dbReference type="ARBA" id="ARBA00006402"/>
    </source>
</evidence>
<feature type="domain" description="PAS" evidence="12">
    <location>
        <begin position="625"/>
        <end position="700"/>
    </location>
</feature>
<gene>
    <name evidence="14" type="ORF">JX360_10260</name>
</gene>
<dbReference type="SUPFAM" id="SSF55874">
    <property type="entry name" value="ATPase domain of HSP90 chaperone/DNA topoisomerase II/histidine kinase"/>
    <property type="match status" value="1"/>
</dbReference>
<dbReference type="InterPro" id="IPR001789">
    <property type="entry name" value="Sig_transdc_resp-reg_receiver"/>
</dbReference>
<dbReference type="Gene3D" id="3.30.450.20">
    <property type="entry name" value="PAS domain"/>
    <property type="match status" value="5"/>
</dbReference>
<dbReference type="InterPro" id="IPR052162">
    <property type="entry name" value="Sensor_kinase/Photoreceptor"/>
</dbReference>
<dbReference type="InterPro" id="IPR003018">
    <property type="entry name" value="GAF"/>
</dbReference>
<evidence type="ECO:0000256" key="3">
    <source>
        <dbReference type="ARBA" id="ARBA00012438"/>
    </source>
</evidence>
<dbReference type="PROSITE" id="PS50112">
    <property type="entry name" value="PAS"/>
    <property type="match status" value="4"/>
</dbReference>
<dbReference type="SUPFAM" id="SSF55785">
    <property type="entry name" value="PYP-like sensor domain (PAS domain)"/>
    <property type="match status" value="5"/>
</dbReference>
<dbReference type="PANTHER" id="PTHR43304:SF1">
    <property type="entry name" value="PAC DOMAIN-CONTAINING PROTEIN"/>
    <property type="match status" value="1"/>
</dbReference>
<dbReference type="Proteomes" id="UP000830835">
    <property type="component" value="Unassembled WGS sequence"/>
</dbReference>
<feature type="domain" description="PAC" evidence="13">
    <location>
        <begin position="404"/>
        <end position="456"/>
    </location>
</feature>
<evidence type="ECO:0000313" key="14">
    <source>
        <dbReference type="EMBL" id="MCJ2543286.1"/>
    </source>
</evidence>
<sequence>MDLSPSASGSPIEPELFYVLGSDGCLGQLGAAWQSCLGYELSELRGRPCLHFLHPDDQLNWQSWLEKNRQGETLLSLTLRFRHRQGSYQPLDWKGSWDPQAEVWIGSARPISTSPSPGDIGIPPEPASSTQQRYLATLVEVQQRLLHLKSTSRQQIYNMVLEPLATACGASRVYVFENHRDPENPDKLRVSQKAEWCQAGIPPQIDNPLLQNLPYDAFAPHWLPRLAAGEPISGLVSELGEAERHHLEPQGILSILLLPLFVEDQFFGLIGFDHCEQPYRWSEAEIHLLRAAATSLTLTLERQQAESRLSHSQRQWEAERQETTTALQESQNLFRVMFRQAAIGIGVADTQGRLIAHNEAYVSMLGYTSEELNQLTFMDFTHLDDLEKDITLNQELLEGKRDSFRIEKRYVRKGGDPLWVDITVSLVRDATGKPQFTFSMVQDIHERKRAEQELQLLQSLTQAISEAVDFPSALQVMLRQVCVLTGWDLGEAWIPQGEYLVRGAAWYNRVETLLLFHRGSAAYRFRLGEGLPGQMWLDRRSVWHEDVTQLSGTQFRRGQLAQQAGLRACFGVPILADEAVVAVLVFYLVRARPQEQRLVNLVKAAAAQLGSIMQRKQAEEALRQAEENYRSIYENALEGIFQTTPAGNYLSANPALARIYGYDSPEELIRELTDIEHRLYVDPQRRQTFVQQLETVGSIGRFESQVYRKDGSIIWISENARAVRDPQGQILYYEGFVEDITERKKVEQALRESEIRYRSLFENTPIGVYRTTPEGQTILANPAIIRMMNCSSYEEMMAWNLEEESHYPADFSRADFKRQLESAGEIRGLEIEYFRRDGSRITVRENARVVRDEAGQVLYYEGTFEDITERKKAEQELQRSLSLLQATLDSTADGILAFDLKGQVLSYNQRFLDLWGLTYAELMRLSPSQRLRRMARRARQPLRFLRRIRSHLRLQQEGYDLVELKDGRVFECYSKPRQLGETAANPTQISGCVWSHRDITERKKVERLKNEFVSTVSHELRTPLTSIRGALGLISGGVSGQLPPQVQSLVDIAYKNSERLVMLINDILDIEKIESGKMHFDIHPVDLMALLQQAIEANRAYAAQFAVDLRLEPEVLSTTGIPLTAIQVNVDPNRLMQVMNNLLSNAAKFSPPGQTVRVWAEHVQEGIRVYVRDRGPGIPEEFRSRIFQKFAQADSSDTRQKGGTGLGLSISKAIVERFGGTIGFQSNPIQETGEPGQQGTTFYFTLPQWQPFLAPVTEEPADGAAILICEDDPDIAMLLELILQQGGFQTDIAPTAAAAKSRLQERHYAAMTLDLSLPDQDGLSLVEDLRQMQGLGNLPIVVVSATAEQRRQAEWLRCSSEVNKDSAPLADSPCNKLPPARKAAHRATSEALSVMAEYPAKLIAWLNKPIDQEQLVAAVQQAAGQHERPRPQILHVEDDPDILQVVAQILQNTAELAHAHSLEEARQLLQTRQFQLVILDLYLPDGSGLELLPLLRSVSTTPVVVFSAQDIGPDNLEDGIQATLVKARTSNQEFLSTIRALVGRETSRRPTYPIGHSPNGGG</sequence>
<evidence type="ECO:0000313" key="15">
    <source>
        <dbReference type="Proteomes" id="UP000830835"/>
    </source>
</evidence>
<dbReference type="CDD" id="cd00130">
    <property type="entry name" value="PAS"/>
    <property type="match status" value="4"/>
</dbReference>
<accession>A0ABT0CBX0</accession>
<dbReference type="Pfam" id="PF02518">
    <property type="entry name" value="HATPase_c"/>
    <property type="match status" value="1"/>
</dbReference>
<feature type="domain" description="Histidine kinase" evidence="10">
    <location>
        <begin position="1015"/>
        <end position="1250"/>
    </location>
</feature>
<dbReference type="CDD" id="cd16922">
    <property type="entry name" value="HATPase_EvgS-ArcB-TorS-like"/>
    <property type="match status" value="1"/>
</dbReference>
<dbReference type="InterPro" id="IPR000014">
    <property type="entry name" value="PAS"/>
</dbReference>
<protein>
    <recommendedName>
        <fullName evidence="3">histidine kinase</fullName>
        <ecNumber evidence="3">2.7.13.3</ecNumber>
    </recommendedName>
</protein>
<dbReference type="Pfam" id="PF00072">
    <property type="entry name" value="Response_reg"/>
    <property type="match status" value="2"/>
</dbReference>
<evidence type="ECO:0000259" key="11">
    <source>
        <dbReference type="PROSITE" id="PS50110"/>
    </source>
</evidence>
<evidence type="ECO:0000259" key="13">
    <source>
        <dbReference type="PROSITE" id="PS50113"/>
    </source>
</evidence>
<keyword evidence="15" id="KW-1185">Reference proteome</keyword>
<dbReference type="Pfam" id="PF00512">
    <property type="entry name" value="HisKA"/>
    <property type="match status" value="1"/>
</dbReference>
<feature type="domain" description="PAC" evidence="13">
    <location>
        <begin position="827"/>
        <end position="879"/>
    </location>
</feature>
<dbReference type="InterPro" id="IPR003661">
    <property type="entry name" value="HisK_dim/P_dom"/>
</dbReference>
<evidence type="ECO:0000259" key="10">
    <source>
        <dbReference type="PROSITE" id="PS50109"/>
    </source>
</evidence>
<dbReference type="Pfam" id="PF00989">
    <property type="entry name" value="PAS"/>
    <property type="match status" value="1"/>
</dbReference>
<dbReference type="InterPro" id="IPR036890">
    <property type="entry name" value="HATPase_C_sf"/>
</dbReference>
<dbReference type="EC" id="2.7.13.3" evidence="3"/>
<dbReference type="InterPro" id="IPR011006">
    <property type="entry name" value="CheY-like_superfamily"/>
</dbReference>
<dbReference type="InterPro" id="IPR003594">
    <property type="entry name" value="HATPase_dom"/>
</dbReference>
<dbReference type="PROSITE" id="PS50109">
    <property type="entry name" value="HIS_KIN"/>
    <property type="match status" value="1"/>
</dbReference>
<dbReference type="InterPro" id="IPR035965">
    <property type="entry name" value="PAS-like_dom_sf"/>
</dbReference>
<dbReference type="PROSITE" id="PS50113">
    <property type="entry name" value="PAC"/>
    <property type="match status" value="3"/>
</dbReference>
<evidence type="ECO:0000256" key="5">
    <source>
        <dbReference type="ARBA" id="ARBA00022679"/>
    </source>
</evidence>
<dbReference type="InterPro" id="IPR005467">
    <property type="entry name" value="His_kinase_dom"/>
</dbReference>
<dbReference type="Pfam" id="PF01590">
    <property type="entry name" value="GAF"/>
    <property type="match status" value="1"/>
</dbReference>
<dbReference type="InterPro" id="IPR013655">
    <property type="entry name" value="PAS_fold_3"/>
</dbReference>
<dbReference type="InterPro" id="IPR001610">
    <property type="entry name" value="PAC"/>
</dbReference>
<dbReference type="Gene3D" id="3.30.565.10">
    <property type="entry name" value="Histidine kinase-like ATPase, C-terminal domain"/>
    <property type="match status" value="1"/>
</dbReference>
<feature type="domain" description="Phytochrome chromophore attachment site" evidence="9">
    <location>
        <begin position="152"/>
        <end position="295"/>
    </location>
</feature>
<feature type="modified residue" description="4-aspartylphosphate" evidence="8">
    <location>
        <position position="1314"/>
    </location>
</feature>
<dbReference type="PANTHER" id="PTHR43304">
    <property type="entry name" value="PHYTOCHROME-LIKE PROTEIN CPH1"/>
    <property type="match status" value="1"/>
</dbReference>
<dbReference type="InterPro" id="IPR004358">
    <property type="entry name" value="Sig_transdc_His_kin-like_C"/>
</dbReference>
<proteinExistence type="inferred from homology"/>
<evidence type="ECO:0000259" key="9">
    <source>
        <dbReference type="PROSITE" id="PS50046"/>
    </source>
</evidence>
<feature type="domain" description="PAS" evidence="12">
    <location>
        <begin position="330"/>
        <end position="400"/>
    </location>
</feature>
<keyword evidence="4 8" id="KW-0597">Phosphoprotein</keyword>
<dbReference type="SUPFAM" id="SSF55781">
    <property type="entry name" value="GAF domain-like"/>
    <property type="match status" value="2"/>
</dbReference>
<evidence type="ECO:0000256" key="6">
    <source>
        <dbReference type="ARBA" id="ARBA00022777"/>
    </source>
</evidence>
<keyword evidence="7" id="KW-0902">Two-component regulatory system</keyword>
<dbReference type="SMART" id="SM00086">
    <property type="entry name" value="PAC"/>
    <property type="match status" value="4"/>
</dbReference>
<dbReference type="EMBL" id="JAFIRA010000024">
    <property type="protein sequence ID" value="MCJ2543286.1"/>
    <property type="molecule type" value="Genomic_DNA"/>
</dbReference>
<dbReference type="SUPFAM" id="SSF52172">
    <property type="entry name" value="CheY-like"/>
    <property type="match status" value="2"/>
</dbReference>
<dbReference type="InterPro" id="IPR036097">
    <property type="entry name" value="HisK_dim/P_sf"/>
</dbReference>
<dbReference type="SMART" id="SM00091">
    <property type="entry name" value="PAS"/>
    <property type="match status" value="5"/>
</dbReference>
<comment type="similarity">
    <text evidence="2">In the N-terminal section; belongs to the phytochrome family.</text>
</comment>
<dbReference type="PRINTS" id="PR00344">
    <property type="entry name" value="BCTRLSENSOR"/>
</dbReference>
<dbReference type="InterPro" id="IPR029016">
    <property type="entry name" value="GAF-like_dom_sf"/>
</dbReference>
<feature type="modified residue" description="4-aspartylphosphate" evidence="8">
    <location>
        <position position="1480"/>
    </location>
</feature>
<comment type="catalytic activity">
    <reaction evidence="1">
        <text>ATP + protein L-histidine = ADP + protein N-phospho-L-histidine.</text>
        <dbReference type="EC" id="2.7.13.3"/>
    </reaction>
</comment>
<dbReference type="SMART" id="SM00448">
    <property type="entry name" value="REC"/>
    <property type="match status" value="2"/>
</dbReference>
<evidence type="ECO:0000259" key="12">
    <source>
        <dbReference type="PROSITE" id="PS50112"/>
    </source>
</evidence>
<dbReference type="InterPro" id="IPR016132">
    <property type="entry name" value="Phyto_chromo_attachment"/>
</dbReference>
<feature type="domain" description="PAC" evidence="13">
    <location>
        <begin position="700"/>
        <end position="752"/>
    </location>
</feature>
<name>A0ABT0CBX0_THEVL</name>
<dbReference type="SUPFAM" id="SSF47384">
    <property type="entry name" value="Homodimeric domain of signal transducing histidine kinase"/>
    <property type="match status" value="1"/>
</dbReference>
<dbReference type="InterPro" id="IPR000700">
    <property type="entry name" value="PAS-assoc_C"/>
</dbReference>
<reference evidence="14" key="1">
    <citation type="submission" date="2021-02" db="EMBL/GenBank/DDBJ databases">
        <title>The CRISPR/cas machinery reduction and long-range gene transfer in the hot spring cyanobacterium Synechococcus.</title>
        <authorList>
            <person name="Dvorak P."/>
            <person name="Jahodarova E."/>
            <person name="Hasler P."/>
            <person name="Poulickova A."/>
        </authorList>
    </citation>
    <scope>NUCLEOTIDE SEQUENCE</scope>
    <source>
        <strain evidence="14">Rupite</strain>
    </source>
</reference>
<dbReference type="Pfam" id="PF13185">
    <property type="entry name" value="GAF_2"/>
    <property type="match status" value="1"/>
</dbReference>
<dbReference type="Pfam" id="PF13188">
    <property type="entry name" value="PAS_8"/>
    <property type="match status" value="1"/>
</dbReference>
<feature type="domain" description="Response regulatory" evidence="11">
    <location>
        <begin position="1432"/>
        <end position="1541"/>
    </location>
</feature>
<dbReference type="InterPro" id="IPR013767">
    <property type="entry name" value="PAS_fold"/>
</dbReference>
<dbReference type="RefSeq" id="WP_244350561.1">
    <property type="nucleotide sequence ID" value="NZ_JAFIRA010000024.1"/>
</dbReference>
<organism evidence="14 15">
    <name type="scientific">Thermostichus vulcanus str. 'Rupite'</name>
    <dbReference type="NCBI Taxonomy" id="2813851"/>
    <lineage>
        <taxon>Bacteria</taxon>
        <taxon>Bacillati</taxon>
        <taxon>Cyanobacteriota</taxon>
        <taxon>Cyanophyceae</taxon>
        <taxon>Thermostichales</taxon>
        <taxon>Thermostichaceae</taxon>
        <taxon>Thermostichus</taxon>
    </lineage>
</organism>
<evidence type="ECO:0000256" key="7">
    <source>
        <dbReference type="ARBA" id="ARBA00023012"/>
    </source>
</evidence>
<dbReference type="Gene3D" id="3.30.450.40">
    <property type="match status" value="2"/>
</dbReference>
<dbReference type="PROSITE" id="PS50046">
    <property type="entry name" value="PHYTOCHROME_2"/>
    <property type="match status" value="1"/>
</dbReference>
<keyword evidence="5" id="KW-0808">Transferase</keyword>